<dbReference type="EMBL" id="LHXQ01000063">
    <property type="protein sequence ID" value="KXA94210.1"/>
    <property type="molecule type" value="Genomic_DNA"/>
</dbReference>
<evidence type="ECO:0000256" key="10">
    <source>
        <dbReference type="ARBA" id="ARBA00049489"/>
    </source>
</evidence>
<comment type="function">
    <text evidence="1 11 12">Catalyzes the sequential NAD-dependent oxidations of L-histidinol to L-histidinaldehyde and then to L-histidine.</text>
</comment>
<sequence length="434" mass="47648">METSPLEIVKLWNHPETYRNRLLKRAETEIKGAIPQVRKIISEIRNRREIALLNFTEKFDGVKLTREEIKVGEDEISQAYKSLREEYIEPIRKAAEAIESYQKRQLPEEWMEEFEPGVSAGQVLRPLPSVGIYAPGGDAQYPSSVLMSAVPAKVAGVEKIVMCTPPNSERSVNTATLIAADIAGVDEIYKAGGAQAIGIMAYGGRIIPRVDKIVGPGNIYVAAAKKIVSPDVDIDFMAGPSEVLILADSRADSRKVALDLVAQAEHDTYAASVLVTTSEKLAEEVKEEVKSILEEIPRQRTAARALQEYGHIVVVRSTERMIEFANDYAPEHLQVMIKKPDRILERIENAGSIFLGSFSPVSAGDFAVGPSHVLPTGGAARSSDGLSVFDFLRLTSVQKLSKKGLKNLSEVIEKLAEMEGLSAHAKSVRERTKD</sequence>
<feature type="active site" description="Proton acceptor" evidence="11 13">
    <location>
        <position position="331"/>
    </location>
</feature>
<proteinExistence type="inferred from homology"/>
<dbReference type="GO" id="GO:0005737">
    <property type="term" value="C:cytoplasm"/>
    <property type="evidence" value="ECO:0007669"/>
    <property type="project" value="TreeGrafter"/>
</dbReference>
<evidence type="ECO:0000256" key="16">
    <source>
        <dbReference type="PIRSR" id="PIRSR000099-4"/>
    </source>
</evidence>
<evidence type="ECO:0000256" key="17">
    <source>
        <dbReference type="RuleBase" id="RU004175"/>
    </source>
</evidence>
<evidence type="ECO:0000256" key="4">
    <source>
        <dbReference type="ARBA" id="ARBA00012965"/>
    </source>
</evidence>
<feature type="binding site" evidence="11 16">
    <location>
        <position position="365"/>
    </location>
    <ligand>
        <name>Zn(2+)</name>
        <dbReference type="ChEBI" id="CHEBI:29105"/>
    </ligand>
</feature>
<feature type="binding site" evidence="11 15">
    <location>
        <position position="332"/>
    </location>
    <ligand>
        <name>substrate</name>
    </ligand>
</feature>
<feature type="binding site" evidence="11 16">
    <location>
        <position position="424"/>
    </location>
    <ligand>
        <name>Zn(2+)</name>
        <dbReference type="ChEBI" id="CHEBI:29105"/>
    </ligand>
</feature>
<feature type="binding site" evidence="11 14">
    <location>
        <position position="218"/>
    </location>
    <ligand>
        <name>NAD(+)</name>
        <dbReference type="ChEBI" id="CHEBI:57540"/>
    </ligand>
</feature>
<dbReference type="PATRIC" id="fig|1698266.3.peg.775"/>
<evidence type="ECO:0000256" key="3">
    <source>
        <dbReference type="ARBA" id="ARBA00010178"/>
    </source>
</evidence>
<evidence type="ECO:0000256" key="14">
    <source>
        <dbReference type="PIRSR" id="PIRSR000099-2"/>
    </source>
</evidence>
<dbReference type="CDD" id="cd06572">
    <property type="entry name" value="Histidinol_dh"/>
    <property type="match status" value="1"/>
</dbReference>
<evidence type="ECO:0000256" key="11">
    <source>
        <dbReference type="HAMAP-Rule" id="MF_01024"/>
    </source>
</evidence>
<keyword evidence="9 11" id="KW-0368">Histidine biosynthesis</keyword>
<evidence type="ECO:0000313" key="19">
    <source>
        <dbReference type="Proteomes" id="UP000070155"/>
    </source>
</evidence>
<dbReference type="UniPathway" id="UPA00031">
    <property type="reaction ID" value="UER00014"/>
</dbReference>
<evidence type="ECO:0000256" key="9">
    <source>
        <dbReference type="ARBA" id="ARBA00023102"/>
    </source>
</evidence>
<evidence type="ECO:0000256" key="1">
    <source>
        <dbReference type="ARBA" id="ARBA00003850"/>
    </source>
</evidence>
<organism evidence="18 19">
    <name type="scientific">candidate division MSBL1 archaeon SCGC-AAA259I07</name>
    <dbReference type="NCBI Taxonomy" id="1698266"/>
    <lineage>
        <taxon>Archaea</taxon>
        <taxon>Methanobacteriati</taxon>
        <taxon>Methanobacteriota</taxon>
        <taxon>candidate division MSBL1</taxon>
    </lineage>
</organism>
<dbReference type="GO" id="GO:0051287">
    <property type="term" value="F:NAD binding"/>
    <property type="evidence" value="ECO:0007669"/>
    <property type="project" value="InterPro"/>
</dbReference>
<comment type="catalytic activity">
    <reaction evidence="10 11 12">
        <text>L-histidinol + 2 NAD(+) + H2O = L-histidine + 2 NADH + 3 H(+)</text>
        <dbReference type="Rhea" id="RHEA:20641"/>
        <dbReference type="ChEBI" id="CHEBI:15377"/>
        <dbReference type="ChEBI" id="CHEBI:15378"/>
        <dbReference type="ChEBI" id="CHEBI:57540"/>
        <dbReference type="ChEBI" id="CHEBI:57595"/>
        <dbReference type="ChEBI" id="CHEBI:57699"/>
        <dbReference type="ChEBI" id="CHEBI:57945"/>
        <dbReference type="EC" id="1.1.1.23"/>
    </reaction>
</comment>
<keyword evidence="6 11" id="KW-0479">Metal-binding</keyword>
<dbReference type="InterPro" id="IPR001692">
    <property type="entry name" value="Histidinol_DH_CS"/>
</dbReference>
<dbReference type="Gene3D" id="1.20.5.1300">
    <property type="match status" value="1"/>
</dbReference>
<dbReference type="Pfam" id="PF00815">
    <property type="entry name" value="Histidinol_dh"/>
    <property type="match status" value="1"/>
</dbReference>
<dbReference type="SUPFAM" id="SSF53720">
    <property type="entry name" value="ALDH-like"/>
    <property type="match status" value="1"/>
</dbReference>
<dbReference type="FunFam" id="3.40.50.1980:FF:000001">
    <property type="entry name" value="Histidinol dehydrogenase"/>
    <property type="match status" value="1"/>
</dbReference>
<dbReference type="InterPro" id="IPR022695">
    <property type="entry name" value="Histidinol_DH_monofunct"/>
</dbReference>
<dbReference type="Gene3D" id="3.40.50.1980">
    <property type="entry name" value="Nitrogenase molybdenum iron protein domain"/>
    <property type="match status" value="2"/>
</dbReference>
<dbReference type="GO" id="GO:0000105">
    <property type="term" value="P:L-histidine biosynthetic process"/>
    <property type="evidence" value="ECO:0007669"/>
    <property type="project" value="UniProtKB-UniRule"/>
</dbReference>
<feature type="active site" description="Proton acceptor" evidence="11 13">
    <location>
        <position position="332"/>
    </location>
</feature>
<feature type="binding site" evidence="11 15">
    <location>
        <position position="263"/>
    </location>
    <ligand>
        <name>substrate</name>
    </ligand>
</feature>
<name>A0A133UJB0_9EURY</name>
<dbReference type="Proteomes" id="UP000070155">
    <property type="component" value="Unassembled WGS sequence"/>
</dbReference>
<evidence type="ECO:0000313" key="18">
    <source>
        <dbReference type="EMBL" id="KXA94210.1"/>
    </source>
</evidence>
<keyword evidence="7 11" id="KW-0862">Zinc</keyword>
<dbReference type="AlphaFoldDB" id="A0A133UJB0"/>
<feature type="binding site" evidence="11 15">
    <location>
        <position position="241"/>
    </location>
    <ligand>
        <name>substrate</name>
    </ligand>
</feature>
<keyword evidence="11 12" id="KW-0028">Amino-acid biosynthesis</keyword>
<dbReference type="InterPro" id="IPR012131">
    <property type="entry name" value="Hstdl_DH"/>
</dbReference>
<protein>
    <recommendedName>
        <fullName evidence="5 11">Histidinol dehydrogenase</fullName>
        <shortName evidence="11 12">HDH</shortName>
        <ecNumber evidence="4 11">1.1.1.23</ecNumber>
    </recommendedName>
</protein>
<evidence type="ECO:0000256" key="5">
    <source>
        <dbReference type="ARBA" id="ARBA00016531"/>
    </source>
</evidence>
<comment type="caution">
    <text evidence="18">The sequence shown here is derived from an EMBL/GenBank/DDBJ whole genome shotgun (WGS) entry which is preliminary data.</text>
</comment>
<comment type="similarity">
    <text evidence="3 11 12 17">Belongs to the histidinol dehydrogenase family.</text>
</comment>
<dbReference type="NCBIfam" id="TIGR00069">
    <property type="entry name" value="hisD"/>
    <property type="match status" value="1"/>
</dbReference>
<accession>A0A133UJB0</accession>
<feature type="binding site" evidence="11 15">
    <location>
        <position position="424"/>
    </location>
    <ligand>
        <name>substrate</name>
    </ligand>
</feature>
<dbReference type="PROSITE" id="PS00611">
    <property type="entry name" value="HISOL_DEHYDROGENASE"/>
    <property type="match status" value="1"/>
</dbReference>
<comment type="pathway">
    <text evidence="2 11 12">Amino-acid biosynthesis; L-histidine biosynthesis; L-histidine from 5-phospho-alpha-D-ribose 1-diphosphate: step 9/9.</text>
</comment>
<reference evidence="18 19" key="1">
    <citation type="journal article" date="2016" name="Sci. Rep.">
        <title>Metabolic traits of an uncultured archaeal lineage -MSBL1- from brine pools of the Red Sea.</title>
        <authorList>
            <person name="Mwirichia R."/>
            <person name="Alam I."/>
            <person name="Rashid M."/>
            <person name="Vinu M."/>
            <person name="Ba-Alawi W."/>
            <person name="Anthony Kamau A."/>
            <person name="Kamanda Ngugi D."/>
            <person name="Goker M."/>
            <person name="Klenk H.P."/>
            <person name="Bajic V."/>
            <person name="Stingl U."/>
        </authorList>
    </citation>
    <scope>NUCLEOTIDE SEQUENCE [LARGE SCALE GENOMIC DNA]</scope>
    <source>
        <strain evidence="18">SCGC-AAA259I07</strain>
    </source>
</reference>
<dbReference type="PANTHER" id="PTHR21256">
    <property type="entry name" value="HISTIDINOL DEHYDROGENASE HDH"/>
    <property type="match status" value="1"/>
</dbReference>
<evidence type="ECO:0000256" key="8">
    <source>
        <dbReference type="ARBA" id="ARBA00023002"/>
    </source>
</evidence>
<dbReference type="FunFam" id="3.40.50.1980:FF:000026">
    <property type="entry name" value="Histidinol dehydrogenase"/>
    <property type="match status" value="1"/>
</dbReference>
<dbReference type="HAMAP" id="MF_01024">
    <property type="entry name" value="HisD"/>
    <property type="match status" value="1"/>
</dbReference>
<dbReference type="GO" id="GO:0008270">
    <property type="term" value="F:zinc ion binding"/>
    <property type="evidence" value="ECO:0007669"/>
    <property type="project" value="UniProtKB-UniRule"/>
</dbReference>
<evidence type="ECO:0000256" key="12">
    <source>
        <dbReference type="PIRNR" id="PIRNR000099"/>
    </source>
</evidence>
<dbReference type="PANTHER" id="PTHR21256:SF2">
    <property type="entry name" value="HISTIDINE BIOSYNTHESIS TRIFUNCTIONAL PROTEIN"/>
    <property type="match status" value="1"/>
</dbReference>
<evidence type="ECO:0000256" key="2">
    <source>
        <dbReference type="ARBA" id="ARBA00004940"/>
    </source>
</evidence>
<keyword evidence="8 11" id="KW-0560">Oxidoreductase</keyword>
<feature type="binding site" evidence="11 15">
    <location>
        <position position="419"/>
    </location>
    <ligand>
        <name>substrate</name>
    </ligand>
</feature>
<feature type="binding site" evidence="11 14">
    <location>
        <position position="133"/>
    </location>
    <ligand>
        <name>NAD(+)</name>
        <dbReference type="ChEBI" id="CHEBI:57540"/>
    </ligand>
</feature>
<feature type="binding site" evidence="11 15">
    <location>
        <position position="266"/>
    </location>
    <ligand>
        <name>substrate</name>
    </ligand>
</feature>
<evidence type="ECO:0000256" key="15">
    <source>
        <dbReference type="PIRSR" id="PIRSR000099-3"/>
    </source>
</evidence>
<keyword evidence="11 12" id="KW-0520">NAD</keyword>
<evidence type="ECO:0000256" key="13">
    <source>
        <dbReference type="PIRSR" id="PIRSR000099-1"/>
    </source>
</evidence>
<gene>
    <name evidence="11" type="primary">hisD</name>
    <name evidence="18" type="ORF">AKJ36_03280</name>
</gene>
<feature type="binding site" evidence="11 15">
    <location>
        <position position="365"/>
    </location>
    <ligand>
        <name>substrate</name>
    </ligand>
</feature>
<feature type="binding site" evidence="11 14">
    <location>
        <position position="195"/>
    </location>
    <ligand>
        <name>NAD(+)</name>
        <dbReference type="ChEBI" id="CHEBI:57540"/>
    </ligand>
</feature>
<feature type="binding site" evidence="11 16">
    <location>
        <position position="263"/>
    </location>
    <ligand>
        <name>Zn(2+)</name>
        <dbReference type="ChEBI" id="CHEBI:29105"/>
    </ligand>
</feature>
<dbReference type="PIRSF" id="PIRSF000099">
    <property type="entry name" value="Histidinol_dh"/>
    <property type="match status" value="1"/>
</dbReference>
<dbReference type="EC" id="1.1.1.23" evidence="4 11"/>
<dbReference type="GO" id="GO:0004399">
    <property type="term" value="F:histidinol dehydrogenase activity"/>
    <property type="evidence" value="ECO:0007669"/>
    <property type="project" value="UniProtKB-UniRule"/>
</dbReference>
<dbReference type="InterPro" id="IPR016161">
    <property type="entry name" value="Ald_DH/histidinol_DH"/>
</dbReference>
<comment type="cofactor">
    <cofactor evidence="11 16">
        <name>Zn(2+)</name>
        <dbReference type="ChEBI" id="CHEBI:29105"/>
    </cofactor>
    <text evidence="11 16">Binds 1 zinc ion per subunit.</text>
</comment>
<keyword evidence="19" id="KW-1185">Reference proteome</keyword>
<dbReference type="PRINTS" id="PR00083">
    <property type="entry name" value="HOLDHDRGNASE"/>
</dbReference>
<evidence type="ECO:0000256" key="7">
    <source>
        <dbReference type="ARBA" id="ARBA00022833"/>
    </source>
</evidence>
<evidence type="ECO:0000256" key="6">
    <source>
        <dbReference type="ARBA" id="ARBA00022723"/>
    </source>
</evidence>
<feature type="binding site" evidence="11 16">
    <location>
        <position position="266"/>
    </location>
    <ligand>
        <name>Zn(2+)</name>
        <dbReference type="ChEBI" id="CHEBI:29105"/>
    </ligand>
</feature>